<proteinExistence type="predicted"/>
<accession>A0A839RT66</accession>
<dbReference type="EMBL" id="JACHWS010000006">
    <property type="protein sequence ID" value="MBB3040102.1"/>
    <property type="molecule type" value="Genomic_DNA"/>
</dbReference>
<evidence type="ECO:0000313" key="2">
    <source>
        <dbReference type="Proteomes" id="UP000567922"/>
    </source>
</evidence>
<dbReference type="SUPFAM" id="SSF54060">
    <property type="entry name" value="His-Me finger endonucleases"/>
    <property type="match status" value="1"/>
</dbReference>
<evidence type="ECO:0008006" key="3">
    <source>
        <dbReference type="Google" id="ProtNLM"/>
    </source>
</evidence>
<organism evidence="1 2">
    <name type="scientific">Hoyosella altamirensis</name>
    <dbReference type="NCBI Taxonomy" id="616997"/>
    <lineage>
        <taxon>Bacteria</taxon>
        <taxon>Bacillati</taxon>
        <taxon>Actinomycetota</taxon>
        <taxon>Actinomycetes</taxon>
        <taxon>Mycobacteriales</taxon>
        <taxon>Hoyosellaceae</taxon>
        <taxon>Hoyosella</taxon>
    </lineage>
</organism>
<protein>
    <recommendedName>
        <fullName evidence="3">HNH nuclease domain-containing protein</fullName>
    </recommendedName>
</protein>
<evidence type="ECO:0000313" key="1">
    <source>
        <dbReference type="EMBL" id="MBB3040102.1"/>
    </source>
</evidence>
<dbReference type="InterPro" id="IPR044925">
    <property type="entry name" value="His-Me_finger_sf"/>
</dbReference>
<comment type="caution">
    <text evidence="1">The sequence shown here is derived from an EMBL/GenBank/DDBJ whole genome shotgun (WGS) entry which is preliminary data.</text>
</comment>
<keyword evidence="2" id="KW-1185">Reference proteome</keyword>
<name>A0A839RT66_9ACTN</name>
<dbReference type="Proteomes" id="UP000567922">
    <property type="component" value="Unassembled WGS sequence"/>
</dbReference>
<dbReference type="RefSeq" id="WP_064442223.1">
    <property type="nucleotide sequence ID" value="NZ_BDDI01000021.1"/>
</dbReference>
<dbReference type="AlphaFoldDB" id="A0A839RT66"/>
<dbReference type="OrthoDB" id="3732358at2"/>
<reference evidence="1 2" key="1">
    <citation type="submission" date="2020-08" db="EMBL/GenBank/DDBJ databases">
        <title>Sequencing the genomes of 1000 actinobacteria strains.</title>
        <authorList>
            <person name="Klenk H.-P."/>
        </authorList>
    </citation>
    <scope>NUCLEOTIDE SEQUENCE [LARGE SCALE GENOMIC DNA]</scope>
    <source>
        <strain evidence="1 2">DSM 45258</strain>
    </source>
</reference>
<sequence length="165" mass="18677">MSAPHPLAIDPVRDAAEVSRFWSSVVRGPGEDDCWVWVGAISDDGYGRFWVKREGRQRAVRPHRYALVLANDGAPLPPDWVSLHLCDVALCVRANSHVVAGTPRENSRDMAEKGRVRGRWNRWLPGTGRDRAERSRAVRNALRDGWDAHRFRDALHGVNEHPTLF</sequence>
<gene>
    <name evidence="1" type="ORF">FHU29_004597</name>
</gene>